<reference evidence="1 2" key="1">
    <citation type="submission" date="2020-08" db="EMBL/GenBank/DDBJ databases">
        <title>Genomic Encyclopedia of Type Strains, Phase III (KMG-III): the genomes of soil and plant-associated and newly described type strains.</title>
        <authorList>
            <person name="Whitman W."/>
        </authorList>
    </citation>
    <scope>NUCLEOTIDE SEQUENCE [LARGE SCALE GENOMIC DNA]</scope>
    <source>
        <strain evidence="1 2">CECT 3287</strain>
    </source>
</reference>
<dbReference type="RefSeq" id="WP_183227560.1">
    <property type="nucleotide sequence ID" value="NZ_BOME01000088.1"/>
</dbReference>
<sequence length="61" mass="7243">MMLTKVWRHLRWRRRVKAARVWRDAERIQAAEHAEAVRRILAAGPWPSRSAAGQQQAGWRR</sequence>
<keyword evidence="2" id="KW-1185">Reference proteome</keyword>
<evidence type="ECO:0000313" key="2">
    <source>
        <dbReference type="Proteomes" id="UP000590749"/>
    </source>
</evidence>
<proteinExistence type="predicted"/>
<accession>A0A7W5AST6</accession>
<organism evidence="1 2">
    <name type="scientific">Actinoplanes campanulatus</name>
    <dbReference type="NCBI Taxonomy" id="113559"/>
    <lineage>
        <taxon>Bacteria</taxon>
        <taxon>Bacillati</taxon>
        <taxon>Actinomycetota</taxon>
        <taxon>Actinomycetes</taxon>
        <taxon>Micromonosporales</taxon>
        <taxon>Micromonosporaceae</taxon>
        <taxon>Actinoplanes</taxon>
    </lineage>
</organism>
<dbReference type="AlphaFoldDB" id="A0A7W5AST6"/>
<gene>
    <name evidence="1" type="ORF">FHR83_008937</name>
</gene>
<dbReference type="Proteomes" id="UP000590749">
    <property type="component" value="Unassembled WGS sequence"/>
</dbReference>
<dbReference type="EMBL" id="JACHXF010000034">
    <property type="protein sequence ID" value="MBB3101209.1"/>
    <property type="molecule type" value="Genomic_DNA"/>
</dbReference>
<protein>
    <submittedName>
        <fullName evidence="1">Uncharacterized protein</fullName>
    </submittedName>
</protein>
<evidence type="ECO:0000313" key="1">
    <source>
        <dbReference type="EMBL" id="MBB3101209.1"/>
    </source>
</evidence>
<comment type="caution">
    <text evidence="1">The sequence shown here is derived from an EMBL/GenBank/DDBJ whole genome shotgun (WGS) entry which is preliminary data.</text>
</comment>
<name>A0A7W5AST6_9ACTN</name>